<dbReference type="InterPro" id="IPR014710">
    <property type="entry name" value="RmlC-like_jellyroll"/>
</dbReference>
<dbReference type="InterPro" id="IPR011032">
    <property type="entry name" value="GroES-like_sf"/>
</dbReference>
<proteinExistence type="predicted"/>
<name>A0ABY8IRJ2_9HYPH</name>
<dbReference type="Gene3D" id="2.60.120.10">
    <property type="entry name" value="Jelly Rolls"/>
    <property type="match status" value="1"/>
</dbReference>
<feature type="domain" description="Cupin type-2" evidence="2">
    <location>
        <begin position="116"/>
        <end position="177"/>
    </location>
</feature>
<evidence type="ECO:0000313" key="3">
    <source>
        <dbReference type="EMBL" id="WFS26341.1"/>
    </source>
</evidence>
<keyword evidence="3" id="KW-0614">Plasmid</keyword>
<reference evidence="3" key="1">
    <citation type="journal article" date="2019" name="Phytopathology">
        <title>A Novel Group of Rhizobium tumorigenes-Like Agrobacteria Associated with Crown Gall Disease of Rhododendron and Blueberry.</title>
        <authorList>
            <person name="Kuzmanovic N."/>
            <person name="Behrens P."/>
            <person name="Idczak E."/>
            <person name="Wagner S."/>
            <person name="Gotz M."/>
            <person name="Sproer C."/>
            <person name="Bunk B."/>
            <person name="Overmann J."/>
            <person name="Smalla K."/>
        </authorList>
    </citation>
    <scope>NUCLEOTIDE SEQUENCE</scope>
    <source>
        <strain evidence="3">Rho-6.2</strain>
    </source>
</reference>
<geneLocation type="plasmid" evidence="3 4">
    <name>pTi6.2</name>
</geneLocation>
<dbReference type="SUPFAM" id="SSF50129">
    <property type="entry name" value="GroES-like"/>
    <property type="match status" value="1"/>
</dbReference>
<sequence length="206" mass="21786">MCEACGDFTHGARTSRRGLLIGGAALVAAPLMAMAGSANAQSSADGQAIDTGSSNVRAFAATSATSKFSQIEIERRAVGPHDVLLDILYAGICHSDIHSVRSDWGPANYPLVPGGHVTFDPGARSAWHTHPAGQILIVTSGTGWVQEEGAEKRVMRPGDVIWCPPDVKHWHGATATTGVSHIAITNMKDGTNVAWMEKVSDEQYLD</sequence>
<dbReference type="InterPro" id="IPR013096">
    <property type="entry name" value="Cupin_2"/>
</dbReference>
<dbReference type="PANTHER" id="PTHR43698:SF1">
    <property type="entry name" value="BLL4564 PROTEIN"/>
    <property type="match status" value="1"/>
</dbReference>
<dbReference type="EMBL" id="CP117269">
    <property type="protein sequence ID" value="WFS26341.1"/>
    <property type="molecule type" value="Genomic_DNA"/>
</dbReference>
<dbReference type="SUPFAM" id="SSF51182">
    <property type="entry name" value="RmlC-like cupins"/>
    <property type="match status" value="1"/>
</dbReference>
<dbReference type="Proteomes" id="UP000318939">
    <property type="component" value="Plasmid pTi6.2"/>
</dbReference>
<organism evidence="3 4">
    <name type="scientific">Rhizobium rhododendri</name>
    <dbReference type="NCBI Taxonomy" id="2506430"/>
    <lineage>
        <taxon>Bacteria</taxon>
        <taxon>Pseudomonadati</taxon>
        <taxon>Pseudomonadota</taxon>
        <taxon>Alphaproteobacteria</taxon>
        <taxon>Hyphomicrobiales</taxon>
        <taxon>Rhizobiaceae</taxon>
        <taxon>Rhizobium/Agrobacterium group</taxon>
        <taxon>Rhizobium</taxon>
    </lineage>
</organism>
<evidence type="ECO:0000313" key="4">
    <source>
        <dbReference type="Proteomes" id="UP000318939"/>
    </source>
</evidence>
<protein>
    <submittedName>
        <fullName evidence="3">Cupin domain-containing protein</fullName>
    </submittedName>
</protein>
<keyword evidence="4" id="KW-1185">Reference proteome</keyword>
<dbReference type="InterPro" id="IPR006311">
    <property type="entry name" value="TAT_signal"/>
</dbReference>
<dbReference type="InterPro" id="IPR047263">
    <property type="entry name" value="HNL-like_cupin"/>
</dbReference>
<dbReference type="PROSITE" id="PS51318">
    <property type="entry name" value="TAT"/>
    <property type="match status" value="1"/>
</dbReference>
<dbReference type="Pfam" id="PF07883">
    <property type="entry name" value="Cupin_2"/>
    <property type="match status" value="1"/>
</dbReference>
<gene>
    <name evidence="3" type="ORF">PR018_25290</name>
</gene>
<feature type="signal peptide" evidence="1">
    <location>
        <begin position="1"/>
        <end position="40"/>
    </location>
</feature>
<evidence type="ECO:0000256" key="1">
    <source>
        <dbReference type="SAM" id="SignalP"/>
    </source>
</evidence>
<dbReference type="PANTHER" id="PTHR43698">
    <property type="entry name" value="RIBD C-TERMINAL DOMAIN CONTAINING PROTEIN"/>
    <property type="match status" value="1"/>
</dbReference>
<dbReference type="InterPro" id="IPR011051">
    <property type="entry name" value="RmlC_Cupin_sf"/>
</dbReference>
<reference evidence="3" key="2">
    <citation type="journal article" date="2023" name="MicrobiologyOpen">
        <title>Genomics of the tumorigenes clade of the family Rhizobiaceae and description of Rhizobium rhododendri sp. nov.</title>
        <authorList>
            <person name="Kuzmanovic N."/>
            <person name="diCenzo G.C."/>
            <person name="Bunk B."/>
            <person name="Sproeer C."/>
            <person name="Fruehling A."/>
            <person name="Neumann-Schaal M."/>
            <person name="Overmann J."/>
            <person name="Smalla K."/>
        </authorList>
    </citation>
    <scope>NUCLEOTIDE SEQUENCE</scope>
    <source>
        <strain evidence="3">Rho-6.2</strain>
        <plasmid evidence="3">pTi6.2</plasmid>
    </source>
</reference>
<keyword evidence="1" id="KW-0732">Signal</keyword>
<accession>A0ABY8IRJ2</accession>
<feature type="chain" id="PRO_5045111837" evidence="1">
    <location>
        <begin position="41"/>
        <end position="206"/>
    </location>
</feature>
<evidence type="ECO:0000259" key="2">
    <source>
        <dbReference type="Pfam" id="PF07883"/>
    </source>
</evidence>
<dbReference type="CDD" id="cd02233">
    <property type="entry name" value="cupin_HNL-like"/>
    <property type="match status" value="1"/>
</dbReference>